<feature type="non-terminal residue" evidence="1">
    <location>
        <position position="45"/>
    </location>
</feature>
<proteinExistence type="predicted"/>
<dbReference type="AlphaFoldDB" id="A0A6V7HHD8"/>
<feature type="non-terminal residue" evidence="1">
    <location>
        <position position="1"/>
    </location>
</feature>
<dbReference type="EMBL" id="CAJDYZ010011169">
    <property type="protein sequence ID" value="CAD1479006.1"/>
    <property type="molecule type" value="Genomic_DNA"/>
</dbReference>
<keyword evidence="2" id="KW-1185">Reference proteome</keyword>
<organism evidence="1 2">
    <name type="scientific">Heterotrigona itama</name>
    <dbReference type="NCBI Taxonomy" id="395501"/>
    <lineage>
        <taxon>Eukaryota</taxon>
        <taxon>Metazoa</taxon>
        <taxon>Ecdysozoa</taxon>
        <taxon>Arthropoda</taxon>
        <taxon>Hexapoda</taxon>
        <taxon>Insecta</taxon>
        <taxon>Pterygota</taxon>
        <taxon>Neoptera</taxon>
        <taxon>Endopterygota</taxon>
        <taxon>Hymenoptera</taxon>
        <taxon>Apocrita</taxon>
        <taxon>Aculeata</taxon>
        <taxon>Apoidea</taxon>
        <taxon>Anthophila</taxon>
        <taxon>Apidae</taxon>
        <taxon>Heterotrigona</taxon>
    </lineage>
</organism>
<evidence type="ECO:0000313" key="2">
    <source>
        <dbReference type="Proteomes" id="UP000752696"/>
    </source>
</evidence>
<gene>
    <name evidence="1" type="ORF">MHI_LOCUS837050</name>
</gene>
<comment type="caution">
    <text evidence="1">The sequence shown here is derived from an EMBL/GenBank/DDBJ whole genome shotgun (WGS) entry which is preliminary data.</text>
</comment>
<dbReference type="Proteomes" id="UP000752696">
    <property type="component" value="Unassembled WGS sequence"/>
</dbReference>
<sequence>YDIIRIEVGVYILTIECPQSSEIAVFNEVTVQRYELVNTTEVRVF</sequence>
<accession>A0A6V7HHD8</accession>
<reference evidence="1" key="1">
    <citation type="submission" date="2020-07" db="EMBL/GenBank/DDBJ databases">
        <authorList>
            <person name="Nazaruddin N."/>
        </authorList>
    </citation>
    <scope>NUCLEOTIDE SEQUENCE</scope>
</reference>
<name>A0A6V7HHD8_9HYME</name>
<evidence type="ECO:0000313" key="1">
    <source>
        <dbReference type="EMBL" id="CAD1479006.1"/>
    </source>
</evidence>
<protein>
    <submittedName>
        <fullName evidence="1">Uncharacterized protein</fullName>
    </submittedName>
</protein>